<accession>A0A2I1GA77</accession>
<dbReference type="VEuPathDB" id="FungiDB:RhiirA1_478567"/>
<proteinExistence type="predicted"/>
<comment type="caution">
    <text evidence="1">The sequence shown here is derived from an EMBL/GenBank/DDBJ whole genome shotgun (WGS) entry which is preliminary data.</text>
</comment>
<dbReference type="EMBL" id="LLXI01000256">
    <property type="protein sequence ID" value="PKY43471.1"/>
    <property type="molecule type" value="Genomic_DNA"/>
</dbReference>
<dbReference type="VEuPathDB" id="FungiDB:FUN_017093"/>
<name>A0A2I1GA77_9GLOM</name>
<evidence type="ECO:0000313" key="2">
    <source>
        <dbReference type="Proteomes" id="UP000234323"/>
    </source>
</evidence>
<reference evidence="1 2" key="1">
    <citation type="submission" date="2015-10" db="EMBL/GenBank/DDBJ databases">
        <title>Genome analyses suggest a sexual origin of heterokaryosis in a supposedly ancient asexual fungus.</title>
        <authorList>
            <person name="Ropars J."/>
            <person name="Sedzielewska K."/>
            <person name="Noel J."/>
            <person name="Charron P."/>
            <person name="Farinelli L."/>
            <person name="Marton T."/>
            <person name="Kruger M."/>
            <person name="Pelin A."/>
            <person name="Brachmann A."/>
            <person name="Corradi N."/>
        </authorList>
    </citation>
    <scope>NUCLEOTIDE SEQUENCE [LARGE SCALE GENOMIC DNA]</scope>
    <source>
        <strain evidence="1 2">A4</strain>
    </source>
</reference>
<sequence length="139" mass="16472">MEPKTSREYSQKQMSEILENNYSSLPKWVLDIIYVELRALFLRTRHLDHSTRNLMIEDIISKLFPHFAKKKENKQKTGFMGKHADQCYSFLELLLIKDYQKAFELCKKSAEGYLKGITMYKYDDYNFQSNNIGILISVN</sequence>
<gene>
    <name evidence="1" type="ORF">RhiirA4_457467</name>
</gene>
<dbReference type="VEuPathDB" id="FungiDB:RhiirFUN_004935"/>
<organism evidence="1 2">
    <name type="scientific">Rhizophagus irregularis</name>
    <dbReference type="NCBI Taxonomy" id="588596"/>
    <lineage>
        <taxon>Eukaryota</taxon>
        <taxon>Fungi</taxon>
        <taxon>Fungi incertae sedis</taxon>
        <taxon>Mucoromycota</taxon>
        <taxon>Glomeromycotina</taxon>
        <taxon>Glomeromycetes</taxon>
        <taxon>Glomerales</taxon>
        <taxon>Glomeraceae</taxon>
        <taxon>Rhizophagus</taxon>
    </lineage>
</organism>
<dbReference type="Proteomes" id="UP000234323">
    <property type="component" value="Unassembled WGS sequence"/>
</dbReference>
<evidence type="ECO:0000313" key="1">
    <source>
        <dbReference type="EMBL" id="PKY43471.1"/>
    </source>
</evidence>
<protein>
    <submittedName>
        <fullName evidence="1">Uncharacterized protein</fullName>
    </submittedName>
</protein>
<dbReference type="AlphaFoldDB" id="A0A2I1GA77"/>
<keyword evidence="2" id="KW-1185">Reference proteome</keyword>